<evidence type="ECO:0000313" key="1">
    <source>
        <dbReference type="EnsemblPlants" id="AVESA.00010b.r2.4AG0605670.1.CDS.1"/>
    </source>
</evidence>
<proteinExistence type="predicted"/>
<dbReference type="Proteomes" id="UP001732700">
    <property type="component" value="Chromosome 4A"/>
</dbReference>
<dbReference type="EnsemblPlants" id="AVESA.00010b.r2.4AG0605670.1">
    <property type="protein sequence ID" value="AVESA.00010b.r2.4AG0605670.1.CDS.1"/>
    <property type="gene ID" value="AVESA.00010b.r2.4AG0605670"/>
</dbReference>
<protein>
    <submittedName>
        <fullName evidence="1">Uncharacterized protein</fullName>
    </submittedName>
</protein>
<organism evidence="1 2">
    <name type="scientific">Avena sativa</name>
    <name type="common">Oat</name>
    <dbReference type="NCBI Taxonomy" id="4498"/>
    <lineage>
        <taxon>Eukaryota</taxon>
        <taxon>Viridiplantae</taxon>
        <taxon>Streptophyta</taxon>
        <taxon>Embryophyta</taxon>
        <taxon>Tracheophyta</taxon>
        <taxon>Spermatophyta</taxon>
        <taxon>Magnoliopsida</taxon>
        <taxon>Liliopsida</taxon>
        <taxon>Poales</taxon>
        <taxon>Poaceae</taxon>
        <taxon>BOP clade</taxon>
        <taxon>Pooideae</taxon>
        <taxon>Poodae</taxon>
        <taxon>Poeae</taxon>
        <taxon>Poeae Chloroplast Group 1 (Aveneae type)</taxon>
        <taxon>Aveninae</taxon>
        <taxon>Avena</taxon>
    </lineage>
</organism>
<name>A0ACD5W9Y9_AVESA</name>
<reference evidence="1" key="2">
    <citation type="submission" date="2025-09" db="UniProtKB">
        <authorList>
            <consortium name="EnsemblPlants"/>
        </authorList>
    </citation>
    <scope>IDENTIFICATION</scope>
</reference>
<accession>A0ACD5W9Y9</accession>
<reference evidence="1" key="1">
    <citation type="submission" date="2021-05" db="EMBL/GenBank/DDBJ databases">
        <authorList>
            <person name="Scholz U."/>
            <person name="Mascher M."/>
            <person name="Fiebig A."/>
        </authorList>
    </citation>
    <scope>NUCLEOTIDE SEQUENCE [LARGE SCALE GENOMIC DNA]</scope>
</reference>
<keyword evidence="2" id="KW-1185">Reference proteome</keyword>
<evidence type="ECO:0000313" key="2">
    <source>
        <dbReference type="Proteomes" id="UP001732700"/>
    </source>
</evidence>
<sequence>MASNQLILSVAVLLSVLAAASASVGDQCVPGWAIPHNPLQGCHSYVVSRICGAGPYLATEVMKEQCCQELSAIPAYCRCEALRILMDGVVTAEGVLEGGLLQDLPRCPRQTQRNFAANLVAPGECSLMTIHGGPYCLTLVGRQVAV</sequence>